<protein>
    <submittedName>
        <fullName evidence="3">Transcriptional regulator, PadR-like family protein</fullName>
    </submittedName>
</protein>
<dbReference type="InterPro" id="IPR036388">
    <property type="entry name" value="WH-like_DNA-bd_sf"/>
</dbReference>
<evidence type="ECO:0000313" key="4">
    <source>
        <dbReference type="Proteomes" id="UP000180235"/>
    </source>
</evidence>
<dbReference type="SUPFAM" id="SSF46785">
    <property type="entry name" value="Winged helix' DNA-binding domain"/>
    <property type="match status" value="1"/>
</dbReference>
<sequence>MLELATLGLLRREPLHGYRLTKLLELFMGCCISVNYGAIYPLLRRLEQRGHIGSLSIQRGEAGPSRVIYQITPQGQERWLQLMLEKHRESWVNSRARFMVLFCFFGDLTPEQRLLLLNHRLAQCEGRLTHLQSEETQALFPDKYQRVALQRAVTMVQQELGWLQELEYQEQATAQVQG</sequence>
<dbReference type="InterPro" id="IPR052509">
    <property type="entry name" value="Metal_resp_DNA-bind_regulator"/>
</dbReference>
<feature type="domain" description="Transcription regulator PadR N-terminal" evidence="1">
    <location>
        <begin position="7"/>
        <end position="78"/>
    </location>
</feature>
<gene>
    <name evidence="3" type="ORF">GlitD10_0484</name>
</gene>
<keyword evidence="4" id="KW-1185">Reference proteome</keyword>
<dbReference type="RefSeq" id="WP_071453482.1">
    <property type="nucleotide sequence ID" value="NZ_CP017675.1"/>
</dbReference>
<dbReference type="PANTHER" id="PTHR33169">
    <property type="entry name" value="PADR-FAMILY TRANSCRIPTIONAL REGULATOR"/>
    <property type="match status" value="1"/>
</dbReference>
<dbReference type="EMBL" id="CP017675">
    <property type="protein sequence ID" value="APB32796.1"/>
    <property type="molecule type" value="Genomic_DNA"/>
</dbReference>
<dbReference type="InterPro" id="IPR018309">
    <property type="entry name" value="Tscrpt_reg_PadR_C"/>
</dbReference>
<dbReference type="InterPro" id="IPR005149">
    <property type="entry name" value="Tscrpt_reg_PadR_N"/>
</dbReference>
<evidence type="ECO:0000259" key="2">
    <source>
        <dbReference type="Pfam" id="PF10400"/>
    </source>
</evidence>
<accession>A0A1J0AA23</accession>
<dbReference type="Gene3D" id="1.10.10.10">
    <property type="entry name" value="Winged helix-like DNA-binding domain superfamily/Winged helix DNA-binding domain"/>
    <property type="match status" value="1"/>
</dbReference>
<feature type="domain" description="Transcription regulator PadR C-terminal" evidence="2">
    <location>
        <begin position="97"/>
        <end position="166"/>
    </location>
</feature>
<dbReference type="OrthoDB" id="2374094at2"/>
<dbReference type="KEGG" id="glt:GlitD10_0484"/>
<dbReference type="AlphaFoldDB" id="A0A1J0AA23"/>
<dbReference type="Proteomes" id="UP000180235">
    <property type="component" value="Chromosome"/>
</dbReference>
<reference evidence="3 4" key="1">
    <citation type="submission" date="2016-10" db="EMBL/GenBank/DDBJ databases">
        <title>Description of Gloeomargarita lithophora gen. nov., sp. nov., a thylakoid-bearing basal-branching cyanobacterium with intracellular carbonates, and proposal for Gloeomargaritales ord. nov.</title>
        <authorList>
            <person name="Moreira D."/>
            <person name="Tavera R."/>
            <person name="Benzerara K."/>
            <person name="Skouri-Panet F."/>
            <person name="Couradeau E."/>
            <person name="Gerard E."/>
            <person name="Loussert C."/>
            <person name="Novelo E."/>
            <person name="Zivanovic Y."/>
            <person name="Lopez-Garcia P."/>
        </authorList>
    </citation>
    <scope>NUCLEOTIDE SEQUENCE [LARGE SCALE GENOMIC DNA]</scope>
    <source>
        <strain evidence="3 4">D10</strain>
    </source>
</reference>
<dbReference type="Pfam" id="PF10400">
    <property type="entry name" value="Vir_act_alpha_C"/>
    <property type="match status" value="1"/>
</dbReference>
<organism evidence="3 4">
    <name type="scientific">Gloeomargarita lithophora Alchichica-D10</name>
    <dbReference type="NCBI Taxonomy" id="1188229"/>
    <lineage>
        <taxon>Bacteria</taxon>
        <taxon>Bacillati</taxon>
        <taxon>Cyanobacteriota</taxon>
        <taxon>Cyanophyceae</taxon>
        <taxon>Gloeomargaritales</taxon>
        <taxon>Gloeomargaritaceae</taxon>
        <taxon>Gloeomargarita</taxon>
    </lineage>
</organism>
<dbReference type="Pfam" id="PF03551">
    <property type="entry name" value="PadR"/>
    <property type="match status" value="1"/>
</dbReference>
<dbReference type="InterPro" id="IPR036390">
    <property type="entry name" value="WH_DNA-bd_sf"/>
</dbReference>
<proteinExistence type="predicted"/>
<dbReference type="STRING" id="1188229.GlitD10_0484"/>
<name>A0A1J0AA23_9CYAN</name>
<dbReference type="PANTHER" id="PTHR33169:SF14">
    <property type="entry name" value="TRANSCRIPTIONAL REGULATOR RV3488"/>
    <property type="match status" value="1"/>
</dbReference>
<evidence type="ECO:0000313" key="3">
    <source>
        <dbReference type="EMBL" id="APB32796.1"/>
    </source>
</evidence>
<evidence type="ECO:0000259" key="1">
    <source>
        <dbReference type="Pfam" id="PF03551"/>
    </source>
</evidence>